<dbReference type="Pfam" id="PF14028">
    <property type="entry name" value="Lant_dehydr_C"/>
    <property type="match status" value="1"/>
</dbReference>
<evidence type="ECO:0000259" key="2">
    <source>
        <dbReference type="Pfam" id="PF04738"/>
    </source>
</evidence>
<evidence type="ECO:0000313" key="4">
    <source>
        <dbReference type="EMBL" id="MBL0388651.1"/>
    </source>
</evidence>
<dbReference type="RefSeq" id="WP_201637606.1">
    <property type="nucleotide sequence ID" value="NZ_JAEQNB010000006.1"/>
</dbReference>
<protein>
    <submittedName>
        <fullName evidence="4">Lantibiotic dehydratase</fullName>
    </submittedName>
</protein>
<feature type="domain" description="Thiopeptide-type bacteriocin biosynthesis" evidence="3">
    <location>
        <begin position="770"/>
        <end position="1032"/>
    </location>
</feature>
<accession>A0ABS1JEE7</accession>
<comment type="caution">
    <text evidence="4">The sequence shown here is derived from an EMBL/GenBank/DDBJ whole genome shotgun (WGS) entry which is preliminary data.</text>
</comment>
<dbReference type="Proteomes" id="UP000602284">
    <property type="component" value="Unassembled WGS sequence"/>
</dbReference>
<gene>
    <name evidence="4" type="ORF">JJB07_18760</name>
</gene>
<feature type="compositionally biased region" description="Polar residues" evidence="1">
    <location>
        <begin position="394"/>
        <end position="405"/>
    </location>
</feature>
<dbReference type="EMBL" id="JAEQNB010000006">
    <property type="protein sequence ID" value="MBL0388651.1"/>
    <property type="molecule type" value="Genomic_DNA"/>
</dbReference>
<sequence length="1044" mass="120248">MLPEQELMFQALDVYMMRSPVLPLQVYQDLRHEDGASRLAIYAQDPMVREAIAVASTSLLESLRQLDPSSSPSKREGAANGLLRYMIRMTTRSTPFGLFSGVTHGRFADTSALQISGLSKHRKRSRPDMYWLLKILEHLESDHDVIQQLHVSTNPLAFRHGTRWKLPYVTRYGQRAGGNDTVSIKNSPVVEFSLQTRERPIQFHQLIQDILTAFPGATEEMARKFLLQLFEQEFLVSTLRPPTTTTDPFGCVLDELSKLQGVDDLYVSLKHIREKMAGYDALPIGEGEALFLELIAEMKELADASTPLQVDLGLHSEIVQLPESVRQEVEQAADTLWRMSRTQRSLTHLDTYRDEFIEKYGYHREVPLLELLDEDLGMGAPAGYESPASRRQRNQSTSPKQQDRQNLLTEWFTETLHLGREELVLTPKHIEALQGKEPLRWHEAPASLELYFHVLADSQDDLDRGEFELHVGGNPGSSGAYKTFGRFVDMFEDGFAGPLQEAAAREEALEPEAIWAEVTFLPSYGRSTNVVLTRHARTYEIPVGTNAATEPEQTIPFEDLVVGATSGYLYLKSRRLNREVIPTATHMLNYMKSPNVYRFLRELGNARHSQWSPFRWEGLDSATYHPRVRFGRTVLMPAQWKMRTRDAWYADSLSEDAFFQAVQDWRKSWKAPQFVYLTKFDNRMLLDLTKLQHVEEIRKELKQTGTVTLVETGRLEERGIVQGPHGTYASEFVFSLVRREQNEARPPVMSRRAIRTGYDGPRNYLPGSEWMYLKLYGESRQEELIATKVIELLSTVLQQGVADTPYFMRYRDPDPHIRLRLHGQPDVLSSRVLPLVHQWGSELVQEGMISKFMLDMYEPEIERYGGPELMKLVERLFHADSLVVANWVKAHRFGELQLPFDLVGVLSVLDYLNHFGYSFREQVEIMDRSHETKEHLDLFRTYRKTILDIANPREDWSGLRAHPNGALLHGMLNMRAPFIKQYAQEVRAAEQRGELYGTFDDLVFSVIHLHMNRLYGVDRNQENKVMILTRHALNAMKHFRRDEL</sequence>
<reference evidence="4 5" key="1">
    <citation type="submission" date="2021-01" db="EMBL/GenBank/DDBJ databases">
        <title>Tumebacillus sp. strain ITR2 16S ribosomal RNA gene Genome sequencing and assembly.</title>
        <authorList>
            <person name="Kang M."/>
        </authorList>
    </citation>
    <scope>NUCLEOTIDE SEQUENCE [LARGE SCALE GENOMIC DNA]</scope>
    <source>
        <strain evidence="4 5">ITR2</strain>
    </source>
</reference>
<evidence type="ECO:0000259" key="3">
    <source>
        <dbReference type="Pfam" id="PF14028"/>
    </source>
</evidence>
<organism evidence="4 5">
    <name type="scientific">Tumebacillus amylolyticus</name>
    <dbReference type="NCBI Taxonomy" id="2801339"/>
    <lineage>
        <taxon>Bacteria</taxon>
        <taxon>Bacillati</taxon>
        <taxon>Bacillota</taxon>
        <taxon>Bacilli</taxon>
        <taxon>Bacillales</taxon>
        <taxon>Alicyclobacillaceae</taxon>
        <taxon>Tumebacillus</taxon>
    </lineage>
</organism>
<dbReference type="InterPro" id="IPR006827">
    <property type="entry name" value="Lant_deHydtase_N"/>
</dbReference>
<feature type="domain" description="Lantibiotic dehydratase N-terminal" evidence="2">
    <location>
        <begin position="44"/>
        <end position="696"/>
    </location>
</feature>
<name>A0ABS1JEE7_9BACL</name>
<feature type="region of interest" description="Disordered" evidence="1">
    <location>
        <begin position="380"/>
        <end position="405"/>
    </location>
</feature>
<proteinExistence type="predicted"/>
<dbReference type="NCBIfam" id="TIGR03891">
    <property type="entry name" value="thiopep_ocin"/>
    <property type="match status" value="1"/>
</dbReference>
<evidence type="ECO:0000256" key="1">
    <source>
        <dbReference type="SAM" id="MobiDB-lite"/>
    </source>
</evidence>
<dbReference type="Pfam" id="PF04738">
    <property type="entry name" value="Lant_dehydr_N"/>
    <property type="match status" value="1"/>
</dbReference>
<dbReference type="InterPro" id="IPR023809">
    <property type="entry name" value="Thiopep_bacteriocin_synth_dom"/>
</dbReference>
<evidence type="ECO:0000313" key="5">
    <source>
        <dbReference type="Proteomes" id="UP000602284"/>
    </source>
</evidence>
<keyword evidence="5" id="KW-1185">Reference proteome</keyword>